<dbReference type="InterPro" id="IPR043129">
    <property type="entry name" value="ATPase_NBD"/>
</dbReference>
<evidence type="ECO:0000259" key="6">
    <source>
        <dbReference type="Pfam" id="PF02782"/>
    </source>
</evidence>
<dbReference type="InterPro" id="IPR000577">
    <property type="entry name" value="Carb_kinase_FGGY"/>
</dbReference>
<protein>
    <submittedName>
        <fullName evidence="7">Carbohydrate kinase</fullName>
    </submittedName>
</protein>
<comment type="similarity">
    <text evidence="1 4">Belongs to the FGGY kinase family.</text>
</comment>
<dbReference type="PROSITE" id="PS00445">
    <property type="entry name" value="FGGY_KINASES_2"/>
    <property type="match status" value="1"/>
</dbReference>
<comment type="caution">
    <text evidence="7">The sequence shown here is derived from an EMBL/GenBank/DDBJ whole genome shotgun (WGS) entry which is preliminary data.</text>
</comment>
<evidence type="ECO:0000256" key="3">
    <source>
        <dbReference type="ARBA" id="ARBA00022777"/>
    </source>
</evidence>
<organism evidence="7">
    <name type="scientific">Caldilinea aerophila</name>
    <dbReference type="NCBI Taxonomy" id="133453"/>
    <lineage>
        <taxon>Bacteria</taxon>
        <taxon>Bacillati</taxon>
        <taxon>Chloroflexota</taxon>
        <taxon>Caldilineae</taxon>
        <taxon>Caldilineales</taxon>
        <taxon>Caldilineaceae</taxon>
        <taxon>Caldilinea</taxon>
    </lineage>
</organism>
<dbReference type="GO" id="GO:0016773">
    <property type="term" value="F:phosphotransferase activity, alcohol group as acceptor"/>
    <property type="evidence" value="ECO:0007669"/>
    <property type="project" value="InterPro"/>
</dbReference>
<dbReference type="InterPro" id="IPR018485">
    <property type="entry name" value="FGGY_C"/>
</dbReference>
<evidence type="ECO:0000256" key="1">
    <source>
        <dbReference type="ARBA" id="ARBA00009156"/>
    </source>
</evidence>
<gene>
    <name evidence="7" type="ORF">ENQ20_17145</name>
</gene>
<keyword evidence="3 4" id="KW-0418">Kinase</keyword>
<evidence type="ECO:0000256" key="4">
    <source>
        <dbReference type="RuleBase" id="RU003733"/>
    </source>
</evidence>
<dbReference type="Pfam" id="PF00370">
    <property type="entry name" value="FGGY_N"/>
    <property type="match status" value="1"/>
</dbReference>
<dbReference type="EMBL" id="DSMG01000177">
    <property type="protein sequence ID" value="HDX33195.1"/>
    <property type="molecule type" value="Genomic_DNA"/>
</dbReference>
<keyword evidence="2 4" id="KW-0808">Transferase</keyword>
<feature type="domain" description="Carbohydrate kinase FGGY C-terminal" evidence="6">
    <location>
        <begin position="269"/>
        <end position="459"/>
    </location>
</feature>
<dbReference type="Pfam" id="PF02782">
    <property type="entry name" value="FGGY_C"/>
    <property type="match status" value="1"/>
</dbReference>
<dbReference type="InterPro" id="IPR050406">
    <property type="entry name" value="FGGY_Carb_Kinase"/>
</dbReference>
<name>A0A7C1FV95_9CHLR</name>
<dbReference type="PANTHER" id="PTHR43095">
    <property type="entry name" value="SUGAR KINASE"/>
    <property type="match status" value="1"/>
</dbReference>
<evidence type="ECO:0000256" key="2">
    <source>
        <dbReference type="ARBA" id="ARBA00022679"/>
    </source>
</evidence>
<dbReference type="PIRSF" id="PIRSF000538">
    <property type="entry name" value="GlpK"/>
    <property type="match status" value="1"/>
</dbReference>
<evidence type="ECO:0000259" key="5">
    <source>
        <dbReference type="Pfam" id="PF00370"/>
    </source>
</evidence>
<dbReference type="Gene3D" id="3.30.420.40">
    <property type="match status" value="2"/>
</dbReference>
<dbReference type="InterPro" id="IPR018483">
    <property type="entry name" value="Carb_kinase_FGGY_CS"/>
</dbReference>
<feature type="domain" description="Carbohydrate kinase FGGY N-terminal" evidence="5">
    <location>
        <begin position="10"/>
        <end position="256"/>
    </location>
</feature>
<dbReference type="InterPro" id="IPR018484">
    <property type="entry name" value="FGGY_N"/>
</dbReference>
<dbReference type="AlphaFoldDB" id="A0A7C1FV95"/>
<evidence type="ECO:0000313" key="7">
    <source>
        <dbReference type="EMBL" id="HDX33195.1"/>
    </source>
</evidence>
<dbReference type="SUPFAM" id="SSF53067">
    <property type="entry name" value="Actin-like ATPase domain"/>
    <property type="match status" value="2"/>
</dbReference>
<proteinExistence type="inferred from homology"/>
<accession>A0A7C1FV95</accession>
<sequence length="514" mass="55427">MIASLASDLLLGVDAGTSMVKVAIFDRAGRELAVARRRTPVETPQPGWSETDMNVVWEVTATAIRALLAEHRFAPERIVGVGLTGNMVGAWLIDAQGRPVRKAILWNDGRTQPLIDRLLADMPDFMTRVFYTSGSVMQQGCTLPLLRWLAENEPETLARAAYVLCCKDWIAYKLTGCVQLDPTEASVLPGDARARSYSDAMFSLFGLDEHRHLFPRLAPSESVAGVVTAQAAEQTGLRPGIPVAVGAGDVPASAIGLGAVTPGVGCTLLGTNILNCVVTPAPVFEPIEVGLLFCLPGERWLRAMVNVAGTTCLDWFIAQFCAVEQANSRTPAELFGMLERLAGNSAIGANGVLFLPYLSPLGITTPYFEPAARAEFFGLTDRHTRADLLRAVYEGVALSIRDGFAIMPQEVNEIRLAGGGAKSAFWSQIIANCTGKNVLILSGTEFGARGAALLAGVALGWWSSLSDAVQETVAIARRFEPDPEACAIYDRMYVVYQMLQRDLRPAWRAARGRT</sequence>
<dbReference type="PANTHER" id="PTHR43095:SF5">
    <property type="entry name" value="XYLULOSE KINASE"/>
    <property type="match status" value="1"/>
</dbReference>
<reference evidence="7" key="1">
    <citation type="journal article" date="2020" name="mSystems">
        <title>Genome- and Community-Level Interaction Insights into Carbon Utilization and Element Cycling Functions of Hydrothermarchaeota in Hydrothermal Sediment.</title>
        <authorList>
            <person name="Zhou Z."/>
            <person name="Liu Y."/>
            <person name="Xu W."/>
            <person name="Pan J."/>
            <person name="Luo Z.H."/>
            <person name="Li M."/>
        </authorList>
    </citation>
    <scope>NUCLEOTIDE SEQUENCE [LARGE SCALE GENOMIC DNA]</scope>
    <source>
        <strain evidence="7">SpSt-289</strain>
    </source>
</reference>
<dbReference type="GO" id="GO:0016301">
    <property type="term" value="F:kinase activity"/>
    <property type="evidence" value="ECO:0007669"/>
    <property type="project" value="UniProtKB-KW"/>
</dbReference>
<dbReference type="CDD" id="cd07802">
    <property type="entry name" value="ASKHA_NBD_FGGY_EcLyxK-like"/>
    <property type="match status" value="1"/>
</dbReference>
<dbReference type="GO" id="GO:0005975">
    <property type="term" value="P:carbohydrate metabolic process"/>
    <property type="evidence" value="ECO:0007669"/>
    <property type="project" value="InterPro"/>
</dbReference>